<keyword evidence="6" id="KW-0449">Lipoprotein</keyword>
<dbReference type="GO" id="GO:0005509">
    <property type="term" value="F:calcium ion binding"/>
    <property type="evidence" value="ECO:0007669"/>
    <property type="project" value="InterPro"/>
</dbReference>
<dbReference type="PROSITE" id="PS50222">
    <property type="entry name" value="EF_HAND_2"/>
    <property type="match status" value="3"/>
</dbReference>
<gene>
    <name evidence="9" type="ORF">AMSG_04401</name>
</gene>
<evidence type="ECO:0000259" key="8">
    <source>
        <dbReference type="PROSITE" id="PS50222"/>
    </source>
</evidence>
<feature type="compositionally biased region" description="Basic residues" evidence="7">
    <location>
        <begin position="1"/>
        <end position="11"/>
    </location>
</feature>
<accession>A0A0L0D720</accession>
<dbReference type="PANTHER" id="PTHR23055:SF178">
    <property type="entry name" value="NEUROCALCIN HOMOLOG"/>
    <property type="match status" value="1"/>
</dbReference>
<dbReference type="SMART" id="SM00054">
    <property type="entry name" value="EFh"/>
    <property type="match status" value="3"/>
</dbReference>
<dbReference type="InterPro" id="IPR011992">
    <property type="entry name" value="EF-hand-dom_pair"/>
</dbReference>
<evidence type="ECO:0000313" key="9">
    <source>
        <dbReference type="EMBL" id="KNC48172.1"/>
    </source>
</evidence>
<dbReference type="OrthoDB" id="191686at2759"/>
<dbReference type="Pfam" id="PF13202">
    <property type="entry name" value="EF-hand_5"/>
    <property type="match status" value="1"/>
</dbReference>
<dbReference type="PROSITE" id="PS00018">
    <property type="entry name" value="EF_HAND_1"/>
    <property type="match status" value="3"/>
</dbReference>
<keyword evidence="5" id="KW-0106">Calcium</keyword>
<dbReference type="EMBL" id="GL349450">
    <property type="protein sequence ID" value="KNC48172.1"/>
    <property type="molecule type" value="Genomic_DNA"/>
</dbReference>
<dbReference type="InterPro" id="IPR002048">
    <property type="entry name" value="EF_hand_dom"/>
</dbReference>
<proteinExistence type="inferred from homology"/>
<evidence type="ECO:0000256" key="6">
    <source>
        <dbReference type="ARBA" id="ARBA00023288"/>
    </source>
</evidence>
<keyword evidence="3" id="KW-0479">Metal-binding</keyword>
<feature type="domain" description="EF-hand" evidence="8">
    <location>
        <begin position="168"/>
        <end position="203"/>
    </location>
</feature>
<dbReference type="STRING" id="461836.A0A0L0D720"/>
<evidence type="ECO:0000313" key="10">
    <source>
        <dbReference type="Proteomes" id="UP000054408"/>
    </source>
</evidence>
<dbReference type="eggNOG" id="KOG0044">
    <property type="taxonomic scope" value="Eukaryota"/>
</dbReference>
<dbReference type="RefSeq" id="XP_013758742.1">
    <property type="nucleotide sequence ID" value="XM_013903288.1"/>
</dbReference>
<feature type="region of interest" description="Disordered" evidence="7">
    <location>
        <begin position="1"/>
        <end position="24"/>
    </location>
</feature>
<dbReference type="PANTHER" id="PTHR23055">
    <property type="entry name" value="CALCIUM BINDING PROTEINS"/>
    <property type="match status" value="1"/>
</dbReference>
<sequence length="387" mass="42680">MGNRSSSKKHGSGSEDEGPLDKSMAKKVMKATKLDQKEVDKLFFYFQELAALSGGSSDLEVITKEVFVEHCLHLGTAPDTAELFFRIFDVDGSNSIDFQELAMYTALVATGTREAKIEATFKVFDSNGDGRLSRDEVAQMLRHSVRLANALCMPVSESMAVLADTPEHTAAQVDAVFATADEDHDGVITLDEFKTVATINSQLRGVLDFFYYLSNPKLISVNQEKAKHIRKARLKALEHIDDEPDALPPLDLRSFDEDYDSWDSEDDIAAAAAAARAEGRYDRLLAAYVDQFRAVTDRAARDAEDAIYHGKAELDLVHSPDKPIDPIIDPEAARARASKSLSSKPTGPTGDKSRRRKKSSRNESSADSPESRSSRKKRRSKSSRTDG</sequence>
<dbReference type="InterPro" id="IPR028846">
    <property type="entry name" value="Recoverin"/>
</dbReference>
<protein>
    <submittedName>
        <fullName evidence="9">Guanylyl cyclase-activating protein 2</fullName>
    </submittedName>
</protein>
<dbReference type="CDD" id="cd00051">
    <property type="entry name" value="EFh"/>
    <property type="match status" value="2"/>
</dbReference>
<dbReference type="SUPFAM" id="SSF47473">
    <property type="entry name" value="EF-hand"/>
    <property type="match status" value="1"/>
</dbReference>
<feature type="region of interest" description="Disordered" evidence="7">
    <location>
        <begin position="318"/>
        <end position="387"/>
    </location>
</feature>
<organism evidence="9 10">
    <name type="scientific">Thecamonas trahens ATCC 50062</name>
    <dbReference type="NCBI Taxonomy" id="461836"/>
    <lineage>
        <taxon>Eukaryota</taxon>
        <taxon>Apusozoa</taxon>
        <taxon>Apusomonadida</taxon>
        <taxon>Apusomonadidae</taxon>
        <taxon>Thecamonas</taxon>
    </lineage>
</organism>
<feature type="domain" description="EF-hand" evidence="8">
    <location>
        <begin position="112"/>
        <end position="147"/>
    </location>
</feature>
<keyword evidence="10" id="KW-1185">Reference proteome</keyword>
<dbReference type="InterPro" id="IPR018247">
    <property type="entry name" value="EF_Hand_1_Ca_BS"/>
</dbReference>
<dbReference type="AlphaFoldDB" id="A0A0L0D720"/>
<evidence type="ECO:0000256" key="3">
    <source>
        <dbReference type="ARBA" id="ARBA00022723"/>
    </source>
</evidence>
<name>A0A0L0D720_THETB</name>
<keyword evidence="4" id="KW-0677">Repeat</keyword>
<evidence type="ECO:0000256" key="5">
    <source>
        <dbReference type="ARBA" id="ARBA00022837"/>
    </source>
</evidence>
<feature type="compositionally biased region" description="Basic residues" evidence="7">
    <location>
        <begin position="374"/>
        <end position="387"/>
    </location>
</feature>
<dbReference type="PRINTS" id="PR00450">
    <property type="entry name" value="RECOVERIN"/>
</dbReference>
<reference evidence="9 10" key="1">
    <citation type="submission" date="2010-05" db="EMBL/GenBank/DDBJ databases">
        <title>The Genome Sequence of Thecamonas trahens ATCC 50062.</title>
        <authorList>
            <consortium name="The Broad Institute Genome Sequencing Platform"/>
            <person name="Russ C."/>
            <person name="Cuomo C."/>
            <person name="Shea T."/>
            <person name="Young S.K."/>
            <person name="Zeng Q."/>
            <person name="Koehrsen M."/>
            <person name="Haas B."/>
            <person name="Borodovsky M."/>
            <person name="Guigo R."/>
            <person name="Alvarado L."/>
            <person name="Berlin A."/>
            <person name="Bochicchio J."/>
            <person name="Borenstein D."/>
            <person name="Chapman S."/>
            <person name="Chen Z."/>
            <person name="Freedman E."/>
            <person name="Gellesch M."/>
            <person name="Goldberg J."/>
            <person name="Griggs A."/>
            <person name="Gujja S."/>
            <person name="Heilman E."/>
            <person name="Heiman D."/>
            <person name="Hepburn T."/>
            <person name="Howarth C."/>
            <person name="Jen D."/>
            <person name="Larson L."/>
            <person name="Mehta T."/>
            <person name="Park D."/>
            <person name="Pearson M."/>
            <person name="Roberts A."/>
            <person name="Saif S."/>
            <person name="Shenoy N."/>
            <person name="Sisk P."/>
            <person name="Stolte C."/>
            <person name="Sykes S."/>
            <person name="Thomson T."/>
            <person name="Walk T."/>
            <person name="White J."/>
            <person name="Yandava C."/>
            <person name="Burger G."/>
            <person name="Gray M.W."/>
            <person name="Holland P.W.H."/>
            <person name="King N."/>
            <person name="Lang F.B.F."/>
            <person name="Roger A.J."/>
            <person name="Ruiz-Trillo I."/>
            <person name="Lander E."/>
            <person name="Nusbaum C."/>
        </authorList>
    </citation>
    <scope>NUCLEOTIDE SEQUENCE [LARGE SCALE GENOMIC DNA]</scope>
    <source>
        <strain evidence="9 10">ATCC 50062</strain>
    </source>
</reference>
<evidence type="ECO:0000256" key="7">
    <source>
        <dbReference type="SAM" id="MobiDB-lite"/>
    </source>
</evidence>
<dbReference type="Pfam" id="PF13499">
    <property type="entry name" value="EF-hand_7"/>
    <property type="match status" value="1"/>
</dbReference>
<evidence type="ECO:0000256" key="1">
    <source>
        <dbReference type="ARBA" id="ARBA00006049"/>
    </source>
</evidence>
<comment type="similarity">
    <text evidence="1">Belongs to the recoverin family.</text>
</comment>
<evidence type="ECO:0000256" key="2">
    <source>
        <dbReference type="ARBA" id="ARBA00022707"/>
    </source>
</evidence>
<dbReference type="GeneID" id="25563946"/>
<feature type="domain" description="EF-hand" evidence="8">
    <location>
        <begin position="76"/>
        <end position="111"/>
    </location>
</feature>
<dbReference type="Proteomes" id="UP000054408">
    <property type="component" value="Unassembled WGS sequence"/>
</dbReference>
<evidence type="ECO:0000256" key="4">
    <source>
        <dbReference type="ARBA" id="ARBA00022737"/>
    </source>
</evidence>
<keyword evidence="2" id="KW-0519">Myristate</keyword>
<dbReference type="Gene3D" id="1.10.238.10">
    <property type="entry name" value="EF-hand"/>
    <property type="match status" value="1"/>
</dbReference>